<dbReference type="InterPro" id="IPR047202">
    <property type="entry name" value="Lipocalin_Blc-like_dom"/>
</dbReference>
<dbReference type="InterPro" id="IPR022272">
    <property type="entry name" value="Lipocalin_CS"/>
</dbReference>
<dbReference type="Gene3D" id="2.40.128.20">
    <property type="match status" value="1"/>
</dbReference>
<dbReference type="Proteomes" id="UP000265419">
    <property type="component" value="Unassembled WGS sequence"/>
</dbReference>
<gene>
    <name evidence="4" type="ORF">DWB68_09615</name>
</gene>
<dbReference type="Pfam" id="PF08212">
    <property type="entry name" value="Lipocalin_2"/>
    <property type="match status" value="1"/>
</dbReference>
<reference evidence="4 5" key="1">
    <citation type="submission" date="2018-07" db="EMBL/GenBank/DDBJ databases">
        <title>Arthrobacter sp. nov., isolated from raw cow's milk with high bacterial count.</title>
        <authorList>
            <person name="Hahne J."/>
            <person name="Isele D."/>
            <person name="Lipski A."/>
        </authorList>
    </citation>
    <scope>NUCLEOTIDE SEQUENCE [LARGE SCALE GENOMIC DNA]</scope>
    <source>
        <strain evidence="4 5">JZ R-35</strain>
    </source>
</reference>
<dbReference type="SUPFAM" id="SSF50814">
    <property type="entry name" value="Lipocalins"/>
    <property type="match status" value="1"/>
</dbReference>
<dbReference type="PROSITE" id="PS00213">
    <property type="entry name" value="LIPOCALIN"/>
    <property type="match status" value="1"/>
</dbReference>
<organism evidence="4 5">
    <name type="scientific">Galactobacter valiniphilus</name>
    <dbReference type="NCBI Taxonomy" id="2676122"/>
    <lineage>
        <taxon>Bacteria</taxon>
        <taxon>Bacillati</taxon>
        <taxon>Actinomycetota</taxon>
        <taxon>Actinomycetes</taxon>
        <taxon>Micrococcales</taxon>
        <taxon>Micrococcaceae</taxon>
        <taxon>Galactobacter</taxon>
    </lineage>
</organism>
<dbReference type="PIRSF" id="PIRSF036893">
    <property type="entry name" value="Lipocalin_ApoD"/>
    <property type="match status" value="1"/>
</dbReference>
<comment type="caution">
    <text evidence="4">The sequence shown here is derived from an EMBL/GenBank/DDBJ whole genome shotgun (WGS) entry which is preliminary data.</text>
</comment>
<dbReference type="AlphaFoldDB" id="A0A399J925"/>
<protein>
    <recommendedName>
        <fullName evidence="3">Lipocalin/cytosolic fatty-acid binding domain-containing protein</fullName>
    </recommendedName>
</protein>
<evidence type="ECO:0000313" key="4">
    <source>
        <dbReference type="EMBL" id="RII42028.1"/>
    </source>
</evidence>
<evidence type="ECO:0000259" key="3">
    <source>
        <dbReference type="Pfam" id="PF08212"/>
    </source>
</evidence>
<dbReference type="InterPro" id="IPR012674">
    <property type="entry name" value="Calycin"/>
</dbReference>
<feature type="domain" description="Lipocalin/cytosolic fatty-acid binding" evidence="3">
    <location>
        <begin position="14"/>
        <end position="158"/>
    </location>
</feature>
<dbReference type="RefSeq" id="WP_119424921.1">
    <property type="nucleotide sequence ID" value="NZ_QQXK01000017.1"/>
</dbReference>
<keyword evidence="5" id="KW-1185">Reference proteome</keyword>
<sequence length="177" mass="20118">MNASTKAVHSVPALDLDRYLGQWFEVGRLPLKWEDENASNVTATYTLQEDGNIEVDNRCYDNLGNPSQSLGRAKPVEGEPGQLKVSFLPQFLRWIPFTEGDYWVLKVAEDYSVALVGTPDHENLWLLAREHELSQQVRDEYLAEALAQGFTLEAWITPRQDGRVVSDIELQEDVLKD</sequence>
<dbReference type="PANTHER" id="PTHR10612">
    <property type="entry name" value="APOLIPOPROTEIN D"/>
    <property type="match status" value="1"/>
</dbReference>
<dbReference type="GO" id="GO:0006950">
    <property type="term" value="P:response to stress"/>
    <property type="evidence" value="ECO:0007669"/>
    <property type="project" value="UniProtKB-ARBA"/>
</dbReference>
<proteinExistence type="inferred from homology"/>
<dbReference type="CDD" id="cd19438">
    <property type="entry name" value="lipocalin_Blc-like"/>
    <property type="match status" value="1"/>
</dbReference>
<evidence type="ECO:0000313" key="5">
    <source>
        <dbReference type="Proteomes" id="UP000265419"/>
    </source>
</evidence>
<comment type="similarity">
    <text evidence="1 2">Belongs to the calycin superfamily. Lipocalin family.</text>
</comment>
<dbReference type="InterPro" id="IPR022271">
    <property type="entry name" value="Lipocalin_ApoD"/>
</dbReference>
<dbReference type="PANTHER" id="PTHR10612:SF34">
    <property type="entry name" value="APOLIPOPROTEIN D"/>
    <property type="match status" value="1"/>
</dbReference>
<evidence type="ECO:0000256" key="2">
    <source>
        <dbReference type="PIRNR" id="PIRNR036893"/>
    </source>
</evidence>
<name>A0A399J925_9MICC</name>
<evidence type="ECO:0000256" key="1">
    <source>
        <dbReference type="ARBA" id="ARBA00006889"/>
    </source>
</evidence>
<dbReference type="EMBL" id="QQXK01000017">
    <property type="protein sequence ID" value="RII42028.1"/>
    <property type="molecule type" value="Genomic_DNA"/>
</dbReference>
<dbReference type="InterPro" id="IPR000566">
    <property type="entry name" value="Lipocln_cytosolic_FA-bd_dom"/>
</dbReference>
<accession>A0A399J925</accession>